<sequence>MSGYRQGPRNTGPSKFPIPCRNGEACNWDKCQYLHPWNENAPGFDASRWKSADPRPPVDSGWGARRPSDSSLYYGSTGGNTPPLSVGGSRPDLVRRRTSDEQGWNDERDSTKRQRTDSWGLQAGPNWDRPGSSGSGRNTSNSGTTQPANTRFGVSSLDRDGPSPAPNPATLPGQPARDPRARPGPQRAATSLVSSNQSTATGSPALNNALGFLSPQTSTLGGTTGGYTDMPSAATSMMADARASQIIVPESGNMTLDQIRNPNEVMQFVMRRMSAAVRTNVIREDLVAKHLVLKSLKQTVTPLPVSGTATPNAKIEEQLDTSRREIHLVEQKLKRYQAEVEVGWRQLGLTIGLGLLPTMAEVRDVEGVKLWIDGLKNEMGRYLEDRIRDEVRRAEGRVAQAAASARPKDEDMERRVFELSKAMEDMRLEQAKQRRLDSGALLGRLEALEREMGERRKVDAEAQAEIEMLNKRVADVEEVFGYTRTDLDTLVERVDVIGPKLEGFDDVEKELRAMLDSAIASVPDKPTLITSIMDRLTPQVVGLLQKLDARYAEELKMLQSRMDERLSRLGLDPGARLQSDLDNAIPGFIDRSQSEGARQGG</sequence>
<dbReference type="Proteomes" id="UP000076738">
    <property type="component" value="Unassembled WGS sequence"/>
</dbReference>
<organism evidence="3 4">
    <name type="scientific">Calocera viscosa (strain TUFC12733)</name>
    <dbReference type="NCBI Taxonomy" id="1330018"/>
    <lineage>
        <taxon>Eukaryota</taxon>
        <taxon>Fungi</taxon>
        <taxon>Dikarya</taxon>
        <taxon>Basidiomycota</taxon>
        <taxon>Agaricomycotina</taxon>
        <taxon>Dacrymycetes</taxon>
        <taxon>Dacrymycetales</taxon>
        <taxon>Dacrymycetaceae</taxon>
        <taxon>Calocera</taxon>
    </lineage>
</organism>
<dbReference type="OrthoDB" id="10403525at2759"/>
<dbReference type="AlphaFoldDB" id="A0A167HIH9"/>
<feature type="region of interest" description="Disordered" evidence="2">
    <location>
        <begin position="1"/>
        <end position="20"/>
    </location>
</feature>
<feature type="compositionally biased region" description="Basic and acidic residues" evidence="2">
    <location>
        <begin position="92"/>
        <end position="116"/>
    </location>
</feature>
<evidence type="ECO:0000256" key="1">
    <source>
        <dbReference type="SAM" id="Coils"/>
    </source>
</evidence>
<feature type="compositionally biased region" description="Polar residues" evidence="2">
    <location>
        <begin position="69"/>
        <end position="83"/>
    </location>
</feature>
<evidence type="ECO:0000256" key="2">
    <source>
        <dbReference type="SAM" id="MobiDB-lite"/>
    </source>
</evidence>
<evidence type="ECO:0000313" key="4">
    <source>
        <dbReference type="Proteomes" id="UP000076738"/>
    </source>
</evidence>
<protein>
    <recommendedName>
        <fullName evidence="5">C3H1-type domain-containing protein</fullName>
    </recommendedName>
</protein>
<dbReference type="EMBL" id="KV417319">
    <property type="protein sequence ID" value="KZO91667.1"/>
    <property type="molecule type" value="Genomic_DNA"/>
</dbReference>
<proteinExistence type="predicted"/>
<feature type="compositionally biased region" description="Polar residues" evidence="2">
    <location>
        <begin position="188"/>
        <end position="206"/>
    </location>
</feature>
<feature type="compositionally biased region" description="Low complexity" evidence="2">
    <location>
        <begin position="131"/>
        <end position="145"/>
    </location>
</feature>
<feature type="coiled-coil region" evidence="1">
    <location>
        <begin position="312"/>
        <end position="339"/>
    </location>
</feature>
<evidence type="ECO:0008006" key="5">
    <source>
        <dbReference type="Google" id="ProtNLM"/>
    </source>
</evidence>
<keyword evidence="4" id="KW-1185">Reference proteome</keyword>
<evidence type="ECO:0000313" key="3">
    <source>
        <dbReference type="EMBL" id="KZO91667.1"/>
    </source>
</evidence>
<reference evidence="3 4" key="1">
    <citation type="journal article" date="2016" name="Mol. Biol. Evol.">
        <title>Comparative Genomics of Early-Diverging Mushroom-Forming Fungi Provides Insights into the Origins of Lignocellulose Decay Capabilities.</title>
        <authorList>
            <person name="Nagy L.G."/>
            <person name="Riley R."/>
            <person name="Tritt A."/>
            <person name="Adam C."/>
            <person name="Daum C."/>
            <person name="Floudas D."/>
            <person name="Sun H."/>
            <person name="Yadav J.S."/>
            <person name="Pangilinan J."/>
            <person name="Larsson K.H."/>
            <person name="Matsuura K."/>
            <person name="Barry K."/>
            <person name="Labutti K."/>
            <person name="Kuo R."/>
            <person name="Ohm R.A."/>
            <person name="Bhattacharya S.S."/>
            <person name="Shirouzu T."/>
            <person name="Yoshinaga Y."/>
            <person name="Martin F.M."/>
            <person name="Grigoriev I.V."/>
            <person name="Hibbett D.S."/>
        </authorList>
    </citation>
    <scope>NUCLEOTIDE SEQUENCE [LARGE SCALE GENOMIC DNA]</scope>
    <source>
        <strain evidence="3 4">TUFC12733</strain>
    </source>
</reference>
<keyword evidence="1" id="KW-0175">Coiled coil</keyword>
<name>A0A167HIH9_CALVF</name>
<gene>
    <name evidence="3" type="ORF">CALVIDRAFT_567985</name>
</gene>
<feature type="region of interest" description="Disordered" evidence="2">
    <location>
        <begin position="42"/>
        <end position="207"/>
    </location>
</feature>
<accession>A0A167HIH9</accession>